<dbReference type="GO" id="GO:0036064">
    <property type="term" value="C:ciliary basal body"/>
    <property type="evidence" value="ECO:0007669"/>
    <property type="project" value="TreeGrafter"/>
</dbReference>
<evidence type="ECO:0000313" key="4">
    <source>
        <dbReference type="Proteomes" id="UP000013827"/>
    </source>
</evidence>
<dbReference type="PaxDb" id="2903-EOD04872"/>
<dbReference type="Gene3D" id="2.130.10.10">
    <property type="entry name" value="YVTN repeat-like/Quinoprotein amine dehydrogenase"/>
    <property type="match status" value="3"/>
</dbReference>
<dbReference type="OMA" id="EMNCLEG"/>
<dbReference type="RefSeq" id="XP_005757301.1">
    <property type="nucleotide sequence ID" value="XM_005757244.1"/>
</dbReference>
<name>A0A0D3I0T7_EMIH1</name>
<dbReference type="GO" id="GO:0043015">
    <property type="term" value="F:gamma-tubulin binding"/>
    <property type="evidence" value="ECO:0007669"/>
    <property type="project" value="TreeGrafter"/>
</dbReference>
<dbReference type="Pfam" id="PF00400">
    <property type="entry name" value="WD40"/>
    <property type="match status" value="6"/>
</dbReference>
<feature type="repeat" description="WD" evidence="1">
    <location>
        <begin position="26"/>
        <end position="56"/>
    </location>
</feature>
<feature type="repeat" description="WD" evidence="1">
    <location>
        <begin position="80"/>
        <end position="114"/>
    </location>
</feature>
<dbReference type="GO" id="GO:0005737">
    <property type="term" value="C:cytoplasm"/>
    <property type="evidence" value="ECO:0007669"/>
    <property type="project" value="TreeGrafter"/>
</dbReference>
<dbReference type="GO" id="GO:0000278">
    <property type="term" value="P:mitotic cell cycle"/>
    <property type="evidence" value="ECO:0007669"/>
    <property type="project" value="TreeGrafter"/>
</dbReference>
<feature type="compositionally biased region" description="Gly residues" evidence="2">
    <location>
        <begin position="319"/>
        <end position="332"/>
    </location>
</feature>
<dbReference type="HOGENOM" id="CLU_000288_57_33_1"/>
<dbReference type="InterPro" id="IPR036322">
    <property type="entry name" value="WD40_repeat_dom_sf"/>
</dbReference>
<dbReference type="GO" id="GO:0000922">
    <property type="term" value="C:spindle pole"/>
    <property type="evidence" value="ECO:0007669"/>
    <property type="project" value="TreeGrafter"/>
</dbReference>
<dbReference type="GeneID" id="17251015"/>
<dbReference type="AlphaFoldDB" id="A0A0D3I0T7"/>
<dbReference type="SUPFAM" id="SSF50978">
    <property type="entry name" value="WD40 repeat-like"/>
    <property type="match status" value="1"/>
</dbReference>
<dbReference type="EnsemblProtists" id="EOD04872">
    <property type="protein sequence ID" value="EOD04872"/>
    <property type="gene ID" value="EMIHUDRAFT_107541"/>
</dbReference>
<dbReference type="PANTHER" id="PTHR44414:SF1">
    <property type="entry name" value="PROTEIN NEDD1"/>
    <property type="match status" value="1"/>
</dbReference>
<dbReference type="InterPro" id="IPR001680">
    <property type="entry name" value="WD40_rpt"/>
</dbReference>
<accession>A0A0D3I0T7</accession>
<evidence type="ECO:0000256" key="2">
    <source>
        <dbReference type="SAM" id="MobiDB-lite"/>
    </source>
</evidence>
<dbReference type="eggNOG" id="KOG4378">
    <property type="taxonomic scope" value="Eukaryota"/>
</dbReference>
<dbReference type="GO" id="GO:0005813">
    <property type="term" value="C:centrosome"/>
    <property type="evidence" value="ECO:0007669"/>
    <property type="project" value="TreeGrafter"/>
</dbReference>
<dbReference type="GO" id="GO:0005814">
    <property type="term" value="C:centriole"/>
    <property type="evidence" value="ECO:0007669"/>
    <property type="project" value="TreeGrafter"/>
</dbReference>
<organism evidence="3 4">
    <name type="scientific">Emiliania huxleyi (strain CCMP1516)</name>
    <dbReference type="NCBI Taxonomy" id="280463"/>
    <lineage>
        <taxon>Eukaryota</taxon>
        <taxon>Haptista</taxon>
        <taxon>Haptophyta</taxon>
        <taxon>Prymnesiophyceae</taxon>
        <taxon>Isochrysidales</taxon>
        <taxon>Noelaerhabdaceae</taxon>
        <taxon>Emiliania</taxon>
    </lineage>
</organism>
<dbReference type="SMART" id="SM00320">
    <property type="entry name" value="WD40"/>
    <property type="match status" value="6"/>
</dbReference>
<dbReference type="GO" id="GO:0007020">
    <property type="term" value="P:microtubule nucleation"/>
    <property type="evidence" value="ECO:0007669"/>
    <property type="project" value="TreeGrafter"/>
</dbReference>
<feature type="region of interest" description="Disordered" evidence="2">
    <location>
        <begin position="308"/>
        <end position="348"/>
    </location>
</feature>
<keyword evidence="1" id="KW-0853">WD repeat</keyword>
<reference evidence="3" key="2">
    <citation type="submission" date="2024-10" db="UniProtKB">
        <authorList>
            <consortium name="EnsemblProtists"/>
        </authorList>
    </citation>
    <scope>IDENTIFICATION</scope>
</reference>
<dbReference type="KEGG" id="ehx:EMIHUDRAFT_107541"/>
<keyword evidence="4" id="KW-1185">Reference proteome</keyword>
<dbReference type="STRING" id="2903.R1B6V3"/>
<sequence>MPPLLATAGDDGVALWDGGAVARRRFSPHAAQVSALRWTANDRVLASSSHDGSVVLSERDGSLFDTLRPQARGPDGPAPVLSVTWSPASRYLASGSADALVRIFDLQKREHALTLRGHRAGVCALSWSPSEVHVASASTAGDVIVHRVQGSVAAVCRADTAPPGARGDHAVRGLHWSPFHPTKLATGSEDGVVSLWETAAPLRLPRAVQLHKFEAHSAACCGVAWSAVNHHLLVSAAADGSIVFYDTTRLAVVRTLCSDQSFTSLAFAPDGLHLACGAADGSACIFDLRSSDDSPLWSTRAHDGPVSAMAFQRASGAESPGGGGGGGGGGGDDNASRGDKHPRRRPAC</sequence>
<protein>
    <recommendedName>
        <fullName evidence="5">Anaphase-promoting complex subunit 4 WD40 domain-containing protein</fullName>
    </recommendedName>
</protein>
<dbReference type="InterPro" id="IPR052818">
    <property type="entry name" value="NEDD1_Spindle_Assembly"/>
</dbReference>
<dbReference type="PROSITE" id="PS50082">
    <property type="entry name" value="WD_REPEATS_2"/>
    <property type="match status" value="2"/>
</dbReference>
<dbReference type="Proteomes" id="UP000013827">
    <property type="component" value="Unassembled WGS sequence"/>
</dbReference>
<evidence type="ECO:0000256" key="1">
    <source>
        <dbReference type="PROSITE-ProRule" id="PRU00221"/>
    </source>
</evidence>
<reference evidence="4" key="1">
    <citation type="journal article" date="2013" name="Nature">
        <title>Pan genome of the phytoplankton Emiliania underpins its global distribution.</title>
        <authorList>
            <person name="Read B.A."/>
            <person name="Kegel J."/>
            <person name="Klute M.J."/>
            <person name="Kuo A."/>
            <person name="Lefebvre S.C."/>
            <person name="Maumus F."/>
            <person name="Mayer C."/>
            <person name="Miller J."/>
            <person name="Monier A."/>
            <person name="Salamov A."/>
            <person name="Young J."/>
            <person name="Aguilar M."/>
            <person name="Claverie J.M."/>
            <person name="Frickenhaus S."/>
            <person name="Gonzalez K."/>
            <person name="Herman E.K."/>
            <person name="Lin Y.C."/>
            <person name="Napier J."/>
            <person name="Ogata H."/>
            <person name="Sarno A.F."/>
            <person name="Shmutz J."/>
            <person name="Schroeder D."/>
            <person name="de Vargas C."/>
            <person name="Verret F."/>
            <person name="von Dassow P."/>
            <person name="Valentin K."/>
            <person name="Van de Peer Y."/>
            <person name="Wheeler G."/>
            <person name="Dacks J.B."/>
            <person name="Delwiche C.F."/>
            <person name="Dyhrman S.T."/>
            <person name="Glockner G."/>
            <person name="John U."/>
            <person name="Richards T."/>
            <person name="Worden A.Z."/>
            <person name="Zhang X."/>
            <person name="Grigoriev I.V."/>
            <person name="Allen A.E."/>
            <person name="Bidle K."/>
            <person name="Borodovsky M."/>
            <person name="Bowler C."/>
            <person name="Brownlee C."/>
            <person name="Cock J.M."/>
            <person name="Elias M."/>
            <person name="Gladyshev V.N."/>
            <person name="Groth M."/>
            <person name="Guda C."/>
            <person name="Hadaegh A."/>
            <person name="Iglesias-Rodriguez M.D."/>
            <person name="Jenkins J."/>
            <person name="Jones B.M."/>
            <person name="Lawson T."/>
            <person name="Leese F."/>
            <person name="Lindquist E."/>
            <person name="Lobanov A."/>
            <person name="Lomsadze A."/>
            <person name="Malik S.B."/>
            <person name="Marsh M.E."/>
            <person name="Mackinder L."/>
            <person name="Mock T."/>
            <person name="Mueller-Roeber B."/>
            <person name="Pagarete A."/>
            <person name="Parker M."/>
            <person name="Probert I."/>
            <person name="Quesneville H."/>
            <person name="Raines C."/>
            <person name="Rensing S.A."/>
            <person name="Riano-Pachon D.M."/>
            <person name="Richier S."/>
            <person name="Rokitta S."/>
            <person name="Shiraiwa Y."/>
            <person name="Soanes D.M."/>
            <person name="van der Giezen M."/>
            <person name="Wahlund T.M."/>
            <person name="Williams B."/>
            <person name="Wilson W."/>
            <person name="Wolfe G."/>
            <person name="Wurch L.L."/>
        </authorList>
    </citation>
    <scope>NUCLEOTIDE SEQUENCE</scope>
</reference>
<evidence type="ECO:0000313" key="3">
    <source>
        <dbReference type="EnsemblProtists" id="EOD04872"/>
    </source>
</evidence>
<dbReference type="InterPro" id="IPR015943">
    <property type="entry name" value="WD40/YVTN_repeat-like_dom_sf"/>
</dbReference>
<evidence type="ECO:0008006" key="5">
    <source>
        <dbReference type="Google" id="ProtNLM"/>
    </source>
</evidence>
<proteinExistence type="predicted"/>
<dbReference type="PANTHER" id="PTHR44414">
    <property type="entry name" value="PROTEIN NEDD1"/>
    <property type="match status" value="1"/>
</dbReference>